<organism evidence="1">
    <name type="scientific">viral metagenome</name>
    <dbReference type="NCBI Taxonomy" id="1070528"/>
    <lineage>
        <taxon>unclassified sequences</taxon>
        <taxon>metagenomes</taxon>
        <taxon>organismal metagenomes</taxon>
    </lineage>
</organism>
<dbReference type="EMBL" id="MN739575">
    <property type="protein sequence ID" value="QHT13675.1"/>
    <property type="molecule type" value="Genomic_DNA"/>
</dbReference>
<dbReference type="AlphaFoldDB" id="A0A6C0DDK1"/>
<protein>
    <submittedName>
        <fullName evidence="1">Uncharacterized protein</fullName>
    </submittedName>
</protein>
<sequence length="94" mass="11047">MDDVIRTAKRHIENNDLYSLQDLYNELPTIDIYIDVPFVFQKVYLHACLRGATTITHWLTDSIFPTIDPIAQIALRQVFAYGRHLLQKHKAKHR</sequence>
<proteinExistence type="predicted"/>
<evidence type="ECO:0000313" key="1">
    <source>
        <dbReference type="EMBL" id="QHT13675.1"/>
    </source>
</evidence>
<reference evidence="1" key="1">
    <citation type="journal article" date="2020" name="Nature">
        <title>Giant virus diversity and host interactions through global metagenomics.</title>
        <authorList>
            <person name="Schulz F."/>
            <person name="Roux S."/>
            <person name="Paez-Espino D."/>
            <person name="Jungbluth S."/>
            <person name="Walsh D.A."/>
            <person name="Denef V.J."/>
            <person name="McMahon K.D."/>
            <person name="Konstantinidis K.T."/>
            <person name="Eloe-Fadrosh E.A."/>
            <person name="Kyrpides N.C."/>
            <person name="Woyke T."/>
        </authorList>
    </citation>
    <scope>NUCLEOTIDE SEQUENCE</scope>
    <source>
        <strain evidence="1">GVMAG-M-3300023174-132</strain>
    </source>
</reference>
<accession>A0A6C0DDK1</accession>
<name>A0A6C0DDK1_9ZZZZ</name>